<dbReference type="HAMAP" id="MF_00303">
    <property type="entry name" value="Trigger_factor_Tig"/>
    <property type="match status" value="1"/>
</dbReference>
<dbReference type="PIRSF" id="PIRSF003095">
    <property type="entry name" value="Trigger_factor"/>
    <property type="match status" value="1"/>
</dbReference>
<evidence type="ECO:0000256" key="7">
    <source>
        <dbReference type="ARBA" id="ARBA00023186"/>
    </source>
</evidence>
<accession>B6WX52</accession>
<evidence type="ECO:0000256" key="6">
    <source>
        <dbReference type="ARBA" id="ARBA00023110"/>
    </source>
</evidence>
<dbReference type="GO" id="GO:0015031">
    <property type="term" value="P:protein transport"/>
    <property type="evidence" value="ECO:0007669"/>
    <property type="project" value="UniProtKB-UniRule"/>
</dbReference>
<sequence>MMRALRRIIIHRTAVRPRSRSSSGHPRGAAEKRDFSLKERLVEYTVEDLSPVKKKVAITTDPKEVEAAIMGAVALYKTSVQIDGFRKGKVPASVIEQRFRDRIYEEARQDLVNVHINEVMSKLNVTPVSGINMVDGEPVMERGKGMNYSIEFEVLPTFDLPPYEGMEVEQEKTIVDDAEVEEVVERIRRDRAKLVPVDGDGPAVDGQVANIDFCAYENGQPLEGIKADGFDLALGEKQALEDFENLVKTIKLGCEAEGDITFPEDFLAKDLAGKTVTMKVKVHAIKERQLPAVDDELAKAVGVENVEKLKAGIRESYRSSRYNLNKGSAQKSMLDKLVKMVEFELPPSMVDVQARTLLADMRARMERQGKSLDSLGKTEEELLKEVQPQAEEITRMQVLLLAIAKKEGLDVNEQEVNAQLYQLCMRSGEDFKQVREAYEKSGMIFTLRDRILADKAMDAIYAKAQVKEVEPKAAEKTEENN</sequence>
<keyword evidence="10" id="KW-0132">Cell division</keyword>
<dbReference type="PANTHER" id="PTHR30560">
    <property type="entry name" value="TRIGGER FACTOR CHAPERONE AND PEPTIDYL-PROLYL CIS/TRANS ISOMERASE"/>
    <property type="match status" value="1"/>
</dbReference>
<dbReference type="SUPFAM" id="SSF54534">
    <property type="entry name" value="FKBP-like"/>
    <property type="match status" value="1"/>
</dbReference>
<dbReference type="GO" id="GO:0043022">
    <property type="term" value="F:ribosome binding"/>
    <property type="evidence" value="ECO:0007669"/>
    <property type="project" value="TreeGrafter"/>
</dbReference>
<dbReference type="STRING" id="901.DESPIGER_2573"/>
<dbReference type="Gene3D" id="1.10.3120.10">
    <property type="entry name" value="Trigger factor, C-terminal domain"/>
    <property type="match status" value="1"/>
</dbReference>
<reference evidence="13 14" key="1">
    <citation type="submission" date="2008-10" db="EMBL/GenBank/DDBJ databases">
        <title>Draft genome sequence of Desulvovibrio piger (ATCC 29098).</title>
        <authorList>
            <person name="Sudarsanam P."/>
            <person name="Ley R."/>
            <person name="Guruge J."/>
            <person name="Turnbaugh P.J."/>
            <person name="Mahowald M."/>
            <person name="Liep D."/>
            <person name="Gordon J."/>
        </authorList>
    </citation>
    <scope>NUCLEOTIDE SEQUENCE [LARGE SCALE GENOMIC DNA]</scope>
    <source>
        <strain evidence="13 14">ATCC 29098</strain>
    </source>
</reference>
<comment type="domain">
    <text evidence="10">Consists of 3 domains; the N-terminus binds the ribosome, the middle domain has PPIase activity, while the C-terminus has intrinsic chaperone activity on its own.</text>
</comment>
<evidence type="ECO:0000256" key="8">
    <source>
        <dbReference type="ARBA" id="ARBA00023235"/>
    </source>
</evidence>
<name>B6WX52_9BACT</name>
<comment type="caution">
    <text evidence="13">The sequence shown here is derived from an EMBL/GenBank/DDBJ whole genome shotgun (WGS) entry which is preliminary data.</text>
</comment>
<keyword evidence="5 10" id="KW-0963">Cytoplasm</keyword>
<evidence type="ECO:0000256" key="2">
    <source>
        <dbReference type="ARBA" id="ARBA00005464"/>
    </source>
</evidence>
<dbReference type="InterPro" id="IPR008880">
    <property type="entry name" value="Trigger_fac_C"/>
</dbReference>
<evidence type="ECO:0000256" key="10">
    <source>
        <dbReference type="HAMAP-Rule" id="MF_00303"/>
    </source>
</evidence>
<evidence type="ECO:0000256" key="3">
    <source>
        <dbReference type="ARBA" id="ARBA00013194"/>
    </source>
</evidence>
<organism evidence="13 14">
    <name type="scientific">Desulfovibrio piger ATCC 29098</name>
    <dbReference type="NCBI Taxonomy" id="411464"/>
    <lineage>
        <taxon>Bacteria</taxon>
        <taxon>Pseudomonadati</taxon>
        <taxon>Thermodesulfobacteriota</taxon>
        <taxon>Desulfovibrionia</taxon>
        <taxon>Desulfovibrionales</taxon>
        <taxon>Desulfovibrionaceae</taxon>
        <taxon>Desulfovibrio</taxon>
    </lineage>
</organism>
<dbReference type="eggNOG" id="COG0544">
    <property type="taxonomic scope" value="Bacteria"/>
</dbReference>
<evidence type="ECO:0000256" key="1">
    <source>
        <dbReference type="ARBA" id="ARBA00000971"/>
    </source>
</evidence>
<dbReference type="InterPro" id="IPR008881">
    <property type="entry name" value="Trigger_fac_ribosome-bd_bac"/>
</dbReference>
<dbReference type="Pfam" id="PF05698">
    <property type="entry name" value="Trigger_C"/>
    <property type="match status" value="1"/>
</dbReference>
<dbReference type="EMBL" id="ABXU01000076">
    <property type="protein sequence ID" value="EEB32497.1"/>
    <property type="molecule type" value="Genomic_DNA"/>
</dbReference>
<feature type="domain" description="Trigger factor C-terminal" evidence="12">
    <location>
        <begin position="306"/>
        <end position="460"/>
    </location>
</feature>
<comment type="function">
    <text evidence="10">Involved in protein export. Acts as a chaperone by maintaining the newly synthesized protein in an open conformation. Functions as a peptidyl-prolyl cis-trans isomerase.</text>
</comment>
<keyword evidence="8 10" id="KW-0413">Isomerase</keyword>
<dbReference type="PANTHER" id="PTHR30560:SF3">
    <property type="entry name" value="TRIGGER FACTOR-LIKE PROTEIN TIG, CHLOROPLASTIC"/>
    <property type="match status" value="1"/>
</dbReference>
<evidence type="ECO:0000259" key="11">
    <source>
        <dbReference type="Pfam" id="PF05697"/>
    </source>
</evidence>
<evidence type="ECO:0000256" key="9">
    <source>
        <dbReference type="ARBA" id="ARBA00029986"/>
    </source>
</evidence>
<dbReference type="Proteomes" id="UP000003676">
    <property type="component" value="Unassembled WGS sequence"/>
</dbReference>
<dbReference type="Gene3D" id="3.30.70.1050">
    <property type="entry name" value="Trigger factor ribosome-binding domain"/>
    <property type="match status" value="1"/>
</dbReference>
<keyword evidence="6 10" id="KW-0697">Rotamase</keyword>
<dbReference type="Gene3D" id="3.10.50.40">
    <property type="match status" value="1"/>
</dbReference>
<protein>
    <recommendedName>
        <fullName evidence="4 10">Trigger factor</fullName>
        <shortName evidence="10">TF</shortName>
        <ecNumber evidence="3 10">5.2.1.8</ecNumber>
    </recommendedName>
    <alternativeName>
        <fullName evidence="9 10">PPIase</fullName>
    </alternativeName>
</protein>
<dbReference type="InterPro" id="IPR037041">
    <property type="entry name" value="Trigger_fac_C_sf"/>
</dbReference>
<evidence type="ECO:0000313" key="13">
    <source>
        <dbReference type="EMBL" id="EEB32497.1"/>
    </source>
</evidence>
<evidence type="ECO:0000256" key="4">
    <source>
        <dbReference type="ARBA" id="ARBA00016902"/>
    </source>
</evidence>
<dbReference type="GO" id="GO:0003755">
    <property type="term" value="F:peptidyl-prolyl cis-trans isomerase activity"/>
    <property type="evidence" value="ECO:0007669"/>
    <property type="project" value="UniProtKB-UniRule"/>
</dbReference>
<gene>
    <name evidence="10 13" type="primary">tig</name>
    <name evidence="13" type="ORF">DESPIG_02678</name>
</gene>
<dbReference type="GO" id="GO:0051083">
    <property type="term" value="P:'de novo' cotranslational protein folding"/>
    <property type="evidence" value="ECO:0007669"/>
    <property type="project" value="TreeGrafter"/>
</dbReference>
<keyword evidence="7 10" id="KW-0143">Chaperone</keyword>
<evidence type="ECO:0000259" key="12">
    <source>
        <dbReference type="Pfam" id="PF05698"/>
    </source>
</evidence>
<dbReference type="EC" id="5.2.1.8" evidence="3 10"/>
<comment type="catalytic activity">
    <reaction evidence="1 10">
        <text>[protein]-peptidylproline (omega=180) = [protein]-peptidylproline (omega=0)</text>
        <dbReference type="Rhea" id="RHEA:16237"/>
        <dbReference type="Rhea" id="RHEA-COMP:10747"/>
        <dbReference type="Rhea" id="RHEA-COMP:10748"/>
        <dbReference type="ChEBI" id="CHEBI:83833"/>
        <dbReference type="ChEBI" id="CHEBI:83834"/>
        <dbReference type="EC" id="5.2.1.8"/>
    </reaction>
</comment>
<evidence type="ECO:0000313" key="14">
    <source>
        <dbReference type="Proteomes" id="UP000003676"/>
    </source>
</evidence>
<comment type="subcellular location">
    <subcellularLocation>
        <location evidence="10">Cytoplasm</location>
    </subcellularLocation>
    <text evidence="10">About half TF is bound to the ribosome near the polypeptide exit tunnel while the other half is free in the cytoplasm.</text>
</comment>
<dbReference type="InterPro" id="IPR046357">
    <property type="entry name" value="PPIase_dom_sf"/>
</dbReference>
<dbReference type="InterPro" id="IPR036611">
    <property type="entry name" value="Trigger_fac_ribosome-bd_sf"/>
</dbReference>
<reference evidence="13 14" key="2">
    <citation type="submission" date="2008-10" db="EMBL/GenBank/DDBJ databases">
        <authorList>
            <person name="Fulton L."/>
            <person name="Clifton S."/>
            <person name="Fulton B."/>
            <person name="Xu J."/>
            <person name="Minx P."/>
            <person name="Pepin K.H."/>
            <person name="Johnson M."/>
            <person name="Bhonagiri V."/>
            <person name="Nash W.E."/>
            <person name="Mardis E.R."/>
            <person name="Wilson R.K."/>
        </authorList>
    </citation>
    <scope>NUCLEOTIDE SEQUENCE [LARGE SCALE GENOMIC DNA]</scope>
    <source>
        <strain evidence="13 14">ATCC 29098</strain>
    </source>
</reference>
<dbReference type="SUPFAM" id="SSF109998">
    <property type="entry name" value="Triger factor/SurA peptide-binding domain-like"/>
    <property type="match status" value="1"/>
</dbReference>
<dbReference type="GO" id="GO:0051301">
    <property type="term" value="P:cell division"/>
    <property type="evidence" value="ECO:0007669"/>
    <property type="project" value="UniProtKB-KW"/>
</dbReference>
<dbReference type="InterPro" id="IPR005215">
    <property type="entry name" value="Trig_fac"/>
</dbReference>
<dbReference type="GO" id="GO:0044183">
    <property type="term" value="F:protein folding chaperone"/>
    <property type="evidence" value="ECO:0007669"/>
    <property type="project" value="TreeGrafter"/>
</dbReference>
<comment type="similarity">
    <text evidence="2 10">Belongs to the FKBP-type PPIase family. Tig subfamily.</text>
</comment>
<keyword evidence="10" id="KW-0131">Cell cycle</keyword>
<dbReference type="AlphaFoldDB" id="B6WX52"/>
<feature type="domain" description="Trigger factor ribosome-binding bacterial" evidence="11">
    <location>
        <begin position="43"/>
        <end position="187"/>
    </location>
</feature>
<dbReference type="NCBIfam" id="TIGR00115">
    <property type="entry name" value="tig"/>
    <property type="match status" value="1"/>
</dbReference>
<dbReference type="HOGENOM" id="CLU_033058_3_1_7"/>
<dbReference type="GO" id="GO:0043335">
    <property type="term" value="P:protein unfolding"/>
    <property type="evidence" value="ECO:0007669"/>
    <property type="project" value="TreeGrafter"/>
</dbReference>
<dbReference type="GO" id="GO:0005737">
    <property type="term" value="C:cytoplasm"/>
    <property type="evidence" value="ECO:0007669"/>
    <property type="project" value="UniProtKB-SubCell"/>
</dbReference>
<dbReference type="SUPFAM" id="SSF102735">
    <property type="entry name" value="Trigger factor ribosome-binding domain"/>
    <property type="match status" value="1"/>
</dbReference>
<dbReference type="Pfam" id="PF05697">
    <property type="entry name" value="Trigger_N"/>
    <property type="match status" value="1"/>
</dbReference>
<dbReference type="InterPro" id="IPR027304">
    <property type="entry name" value="Trigger_fact/SurA_dom_sf"/>
</dbReference>
<evidence type="ECO:0000256" key="5">
    <source>
        <dbReference type="ARBA" id="ARBA00022490"/>
    </source>
</evidence>
<proteinExistence type="inferred from homology"/>